<reference evidence="7" key="2">
    <citation type="journal article" date="2020" name="Int. J. Syst. Evol. Microbiol.">
        <title>Genomic insights into a novel species Rhodoferax aquaticus sp. nov., isolated from freshwater.</title>
        <authorList>
            <person name="Li T."/>
            <person name="Zhuo Y."/>
            <person name="Jin C.Z."/>
            <person name="Wu X."/>
            <person name="Ko S.R."/>
            <person name="Jin F.J."/>
            <person name="Ahn C.Y."/>
            <person name="Oh H.M."/>
            <person name="Lee H.G."/>
            <person name="Jin L."/>
        </authorList>
    </citation>
    <scope>NUCLEOTIDE SEQUENCE [LARGE SCALE GENOMIC DNA]</scope>
    <source>
        <strain evidence="7">Gr-4</strain>
    </source>
</reference>
<keyword evidence="5" id="KW-0233">DNA recombination</keyword>
<name>A0A515EVM6_9BURK</name>
<evidence type="ECO:0000313" key="6">
    <source>
        <dbReference type="EMBL" id="QDL56735.1"/>
    </source>
</evidence>
<dbReference type="AlphaFoldDB" id="A0A515EVM6"/>
<evidence type="ECO:0000256" key="1">
    <source>
        <dbReference type="ARBA" id="ARBA00002190"/>
    </source>
</evidence>
<reference evidence="7" key="1">
    <citation type="submission" date="2019-02" db="EMBL/GenBank/DDBJ databases">
        <title>Complete genome sequence of Rhodoferax sp. Gr-4.</title>
        <authorList>
            <person name="Jin L."/>
        </authorList>
    </citation>
    <scope>NUCLEOTIDE SEQUENCE [LARGE SCALE GENOMIC DNA]</scope>
    <source>
        <strain evidence="7">Gr-4</strain>
    </source>
</reference>
<evidence type="ECO:0000256" key="2">
    <source>
        <dbReference type="ARBA" id="ARBA00010961"/>
    </source>
</evidence>
<dbReference type="KEGG" id="rhg:EXZ61_08710"/>
<gene>
    <name evidence="6" type="ORF">EXZ61_08710</name>
</gene>
<accession>A0A515EVM6</accession>
<dbReference type="GO" id="GO:0006313">
    <property type="term" value="P:DNA transposition"/>
    <property type="evidence" value="ECO:0007669"/>
    <property type="project" value="InterPro"/>
</dbReference>
<evidence type="ECO:0000256" key="3">
    <source>
        <dbReference type="ARBA" id="ARBA00022578"/>
    </source>
</evidence>
<dbReference type="GO" id="GO:0003677">
    <property type="term" value="F:DNA binding"/>
    <property type="evidence" value="ECO:0007669"/>
    <property type="project" value="UniProtKB-KW"/>
</dbReference>
<evidence type="ECO:0000313" key="7">
    <source>
        <dbReference type="Proteomes" id="UP000317365"/>
    </source>
</evidence>
<evidence type="ECO:0000256" key="4">
    <source>
        <dbReference type="ARBA" id="ARBA00023125"/>
    </source>
</evidence>
<dbReference type="EMBL" id="CP036282">
    <property type="protein sequence ID" value="QDL56735.1"/>
    <property type="molecule type" value="Genomic_DNA"/>
</dbReference>
<proteinExistence type="inferred from homology"/>
<sequence>MLRIEVTRVRADCFEPNLFPKHEVRYTGFDNKIVPMYARGIRIREIQNFLAE</sequence>
<organism evidence="6 7">
    <name type="scientific">Rhodoferax aquaticus</name>
    <dbReference type="NCBI Taxonomy" id="2527691"/>
    <lineage>
        <taxon>Bacteria</taxon>
        <taxon>Pseudomonadati</taxon>
        <taxon>Pseudomonadota</taxon>
        <taxon>Betaproteobacteria</taxon>
        <taxon>Burkholderiales</taxon>
        <taxon>Comamonadaceae</taxon>
        <taxon>Rhodoferax</taxon>
    </lineage>
</organism>
<dbReference type="GO" id="GO:0004803">
    <property type="term" value="F:transposase activity"/>
    <property type="evidence" value="ECO:0007669"/>
    <property type="project" value="InterPro"/>
</dbReference>
<dbReference type="Pfam" id="PF00872">
    <property type="entry name" value="Transposase_mut"/>
    <property type="match status" value="1"/>
</dbReference>
<dbReference type="InterPro" id="IPR001207">
    <property type="entry name" value="Transposase_mutator"/>
</dbReference>
<keyword evidence="7" id="KW-1185">Reference proteome</keyword>
<comment type="similarity">
    <text evidence="2">Belongs to the transposase mutator family.</text>
</comment>
<dbReference type="Proteomes" id="UP000317365">
    <property type="component" value="Chromosome"/>
</dbReference>
<protein>
    <submittedName>
        <fullName evidence="6">Uncharacterized protein</fullName>
    </submittedName>
</protein>
<keyword evidence="4" id="KW-0238">DNA-binding</keyword>
<evidence type="ECO:0000256" key="5">
    <source>
        <dbReference type="ARBA" id="ARBA00023172"/>
    </source>
</evidence>
<keyword evidence="3" id="KW-0815">Transposition</keyword>
<comment type="function">
    <text evidence="1">Required for the transposition of the insertion element.</text>
</comment>